<reference evidence="2 3" key="1">
    <citation type="submission" date="2017-08" db="EMBL/GenBank/DDBJ databases">
        <title>Infants hospitalized years apart are colonized by the same room-sourced microbial strains.</title>
        <authorList>
            <person name="Brooks B."/>
            <person name="Olm M.R."/>
            <person name="Firek B.A."/>
            <person name="Baker R."/>
            <person name="Thomas B.C."/>
            <person name="Morowitz M.J."/>
            <person name="Banfield J.F."/>
        </authorList>
    </citation>
    <scope>NUCLEOTIDE SEQUENCE [LARGE SCALE GENOMIC DNA]</scope>
    <source>
        <strain evidence="2">S2_003_000_R1_3</strain>
    </source>
</reference>
<evidence type="ECO:0000313" key="2">
    <source>
        <dbReference type="EMBL" id="PZR03210.1"/>
    </source>
</evidence>
<organism evidence="2 3">
    <name type="scientific">Corynebacterium kroppenstedtii</name>
    <dbReference type="NCBI Taxonomy" id="161879"/>
    <lineage>
        <taxon>Bacteria</taxon>
        <taxon>Bacillati</taxon>
        <taxon>Actinomycetota</taxon>
        <taxon>Actinomycetes</taxon>
        <taxon>Mycobacteriales</taxon>
        <taxon>Corynebacteriaceae</taxon>
        <taxon>Corynebacterium</taxon>
    </lineage>
</organism>
<evidence type="ECO:0000256" key="1">
    <source>
        <dbReference type="SAM" id="Phobius"/>
    </source>
</evidence>
<evidence type="ECO:0000313" key="3">
    <source>
        <dbReference type="Proteomes" id="UP000249432"/>
    </source>
</evidence>
<keyword evidence="1" id="KW-0472">Membrane</keyword>
<name>A0A2W5SL31_9CORY</name>
<accession>A0A2W5SL31</accession>
<keyword evidence="1" id="KW-0812">Transmembrane</keyword>
<dbReference type="EMBL" id="QFRA01000052">
    <property type="protein sequence ID" value="PZR03210.1"/>
    <property type="molecule type" value="Genomic_DNA"/>
</dbReference>
<keyword evidence="1" id="KW-1133">Transmembrane helix</keyword>
<feature type="transmembrane region" description="Helical" evidence="1">
    <location>
        <begin position="170"/>
        <end position="191"/>
    </location>
</feature>
<dbReference type="AlphaFoldDB" id="A0A2W5SL31"/>
<sequence length="209" mass="23142">MTETSNLMQKQIATMATLLDQQKVNGLRLDEQTRNALVRGLSKNVSTQITPPLTEKLDKTIGNLSSSVEHSVTKNLASMKTSVSSTMNDARSDMRKVKDEIRADVVSQVIDELEEHRSRTVDVVLAVLGVIAVLLAVVVGGHLLIDIVSTLSPVIADIYLNVVPLRWMSIPWAIGSAIATLAYAALFWGIWRGLTKWNVWDQFTGWWSK</sequence>
<gene>
    <name evidence="2" type="ORF">DI525_10800</name>
</gene>
<proteinExistence type="predicted"/>
<protein>
    <submittedName>
        <fullName evidence="2">Uncharacterized protein</fullName>
    </submittedName>
</protein>
<feature type="transmembrane region" description="Helical" evidence="1">
    <location>
        <begin position="123"/>
        <end position="145"/>
    </location>
</feature>
<dbReference type="Proteomes" id="UP000249432">
    <property type="component" value="Unassembled WGS sequence"/>
</dbReference>
<comment type="caution">
    <text evidence="2">The sequence shown here is derived from an EMBL/GenBank/DDBJ whole genome shotgun (WGS) entry which is preliminary data.</text>
</comment>